<dbReference type="NCBIfam" id="TIGR00431">
    <property type="entry name" value="TruB"/>
    <property type="match status" value="1"/>
</dbReference>
<proteinExistence type="inferred from homology"/>
<comment type="similarity">
    <text evidence="2 5">Belongs to the pseudouridine synthase TruB family. Type 1 subfamily.</text>
</comment>
<keyword evidence="3 5" id="KW-0819">tRNA processing</keyword>
<dbReference type="Pfam" id="PF01509">
    <property type="entry name" value="TruB_N"/>
    <property type="match status" value="1"/>
</dbReference>
<keyword evidence="9" id="KW-1185">Reference proteome</keyword>
<dbReference type="InterPro" id="IPR014780">
    <property type="entry name" value="tRNA_psdUridine_synth_TruB"/>
</dbReference>
<dbReference type="HAMAP" id="MF_01080">
    <property type="entry name" value="TruB_bact"/>
    <property type="match status" value="1"/>
</dbReference>
<protein>
    <recommendedName>
        <fullName evidence="5">tRNA pseudouridine synthase B</fullName>
        <ecNumber evidence="5">5.4.99.25</ecNumber>
    </recommendedName>
    <alternativeName>
        <fullName evidence="5">tRNA pseudouridine(55) synthase</fullName>
        <shortName evidence="5">Psi55 synthase</shortName>
    </alternativeName>
    <alternativeName>
        <fullName evidence="5">tRNA pseudouridylate synthase</fullName>
    </alternativeName>
    <alternativeName>
        <fullName evidence="5">tRNA-uridine isomerase</fullName>
    </alternativeName>
</protein>
<dbReference type="InterPro" id="IPR032819">
    <property type="entry name" value="TruB_C"/>
</dbReference>
<feature type="domain" description="tRNA pseudouridylate synthase B C-terminal" evidence="7">
    <location>
        <begin position="181"/>
        <end position="218"/>
    </location>
</feature>
<feature type="domain" description="Pseudouridine synthase II N-terminal" evidence="6">
    <location>
        <begin position="32"/>
        <end position="180"/>
    </location>
</feature>
<organism evidence="8 9">
    <name type="scientific">Lacibacterium aquatile</name>
    <dbReference type="NCBI Taxonomy" id="1168082"/>
    <lineage>
        <taxon>Bacteria</taxon>
        <taxon>Pseudomonadati</taxon>
        <taxon>Pseudomonadota</taxon>
        <taxon>Alphaproteobacteria</taxon>
        <taxon>Rhodospirillales</taxon>
        <taxon>Rhodospirillaceae</taxon>
    </lineage>
</organism>
<evidence type="ECO:0000256" key="2">
    <source>
        <dbReference type="ARBA" id="ARBA00005642"/>
    </source>
</evidence>
<name>A0ABW5DWE0_9PROT</name>
<dbReference type="InterPro" id="IPR002501">
    <property type="entry name" value="PsdUridine_synth_N"/>
</dbReference>
<evidence type="ECO:0000256" key="4">
    <source>
        <dbReference type="ARBA" id="ARBA00023235"/>
    </source>
</evidence>
<accession>A0ABW5DWE0</accession>
<comment type="caution">
    <text evidence="8">The sequence shown here is derived from an EMBL/GenBank/DDBJ whole genome shotgun (WGS) entry which is preliminary data.</text>
</comment>
<comment type="catalytic activity">
    <reaction evidence="1 5">
        <text>uridine(55) in tRNA = pseudouridine(55) in tRNA</text>
        <dbReference type="Rhea" id="RHEA:42532"/>
        <dbReference type="Rhea" id="RHEA-COMP:10101"/>
        <dbReference type="Rhea" id="RHEA-COMP:10102"/>
        <dbReference type="ChEBI" id="CHEBI:65314"/>
        <dbReference type="ChEBI" id="CHEBI:65315"/>
        <dbReference type="EC" id="5.4.99.25"/>
    </reaction>
</comment>
<evidence type="ECO:0000313" key="8">
    <source>
        <dbReference type="EMBL" id="MFD2265448.1"/>
    </source>
</evidence>
<evidence type="ECO:0000313" key="9">
    <source>
        <dbReference type="Proteomes" id="UP001597295"/>
    </source>
</evidence>
<dbReference type="PANTHER" id="PTHR13767">
    <property type="entry name" value="TRNA-PSEUDOURIDINE SYNTHASE"/>
    <property type="match status" value="1"/>
</dbReference>
<dbReference type="PANTHER" id="PTHR13767:SF2">
    <property type="entry name" value="PSEUDOURIDYLATE SYNTHASE TRUB1"/>
    <property type="match status" value="1"/>
</dbReference>
<dbReference type="Gene3D" id="3.30.2350.10">
    <property type="entry name" value="Pseudouridine synthase"/>
    <property type="match status" value="1"/>
</dbReference>
<dbReference type="Proteomes" id="UP001597295">
    <property type="component" value="Unassembled WGS sequence"/>
</dbReference>
<dbReference type="EMBL" id="JBHUIP010000016">
    <property type="protein sequence ID" value="MFD2265448.1"/>
    <property type="molecule type" value="Genomic_DNA"/>
</dbReference>
<dbReference type="EC" id="5.4.99.25" evidence="5"/>
<dbReference type="RefSeq" id="WP_379878797.1">
    <property type="nucleotide sequence ID" value="NZ_JBHUIP010000016.1"/>
</dbReference>
<evidence type="ECO:0000259" key="6">
    <source>
        <dbReference type="Pfam" id="PF01509"/>
    </source>
</evidence>
<comment type="function">
    <text evidence="5">Responsible for synthesis of pseudouridine from uracil-55 in the psi GC loop of transfer RNAs.</text>
</comment>
<gene>
    <name evidence="5 8" type="primary">truB</name>
    <name evidence="8" type="ORF">ACFSM5_21280</name>
</gene>
<dbReference type="GO" id="GO:0160148">
    <property type="term" value="F:tRNA pseudouridine(55) synthase activity"/>
    <property type="evidence" value="ECO:0007669"/>
    <property type="project" value="UniProtKB-EC"/>
</dbReference>
<sequence>MARRRKGEAIHGWLVIDKPLGLSSAAVVGKAKRLLNAAKVGHGGTLDPLASGLLPLAFGEATKTVAYAMDGAKSYRFTVRWGEARSTDDAEGEVIATSDSRPTEADIRAILPRFIGDISQMPPAFSALKVDGQRAYDLARDGEIPELAARTVRIDDLRLIRVIDADNAEFEVDCGKGTYVRALGRDFGQILGCFGYIAALRRTRVGPFTEKHAISLDSSPESNDLAPLSERLLPLMTVLDDILALAVTEEEAKRLAQGQPVMLEPSRIPPDLPQTDENIAIATCGETPVALVTFEAGVLRPQRVFNL</sequence>
<reference evidence="9" key="1">
    <citation type="journal article" date="2019" name="Int. J. Syst. Evol. Microbiol.">
        <title>The Global Catalogue of Microorganisms (GCM) 10K type strain sequencing project: providing services to taxonomists for standard genome sequencing and annotation.</title>
        <authorList>
            <consortium name="The Broad Institute Genomics Platform"/>
            <consortium name="The Broad Institute Genome Sequencing Center for Infectious Disease"/>
            <person name="Wu L."/>
            <person name="Ma J."/>
        </authorList>
    </citation>
    <scope>NUCLEOTIDE SEQUENCE [LARGE SCALE GENOMIC DNA]</scope>
    <source>
        <strain evidence="9">CGMCC 1.19062</strain>
    </source>
</reference>
<evidence type="ECO:0000259" key="7">
    <source>
        <dbReference type="Pfam" id="PF16198"/>
    </source>
</evidence>
<feature type="active site" description="Nucleophile" evidence="5">
    <location>
        <position position="47"/>
    </location>
</feature>
<evidence type="ECO:0000256" key="1">
    <source>
        <dbReference type="ARBA" id="ARBA00000385"/>
    </source>
</evidence>
<dbReference type="CDD" id="cd02573">
    <property type="entry name" value="PseudoU_synth_EcTruB"/>
    <property type="match status" value="1"/>
</dbReference>
<dbReference type="SUPFAM" id="SSF55120">
    <property type="entry name" value="Pseudouridine synthase"/>
    <property type="match status" value="1"/>
</dbReference>
<evidence type="ECO:0000256" key="5">
    <source>
        <dbReference type="HAMAP-Rule" id="MF_01080"/>
    </source>
</evidence>
<keyword evidence="4 5" id="KW-0413">Isomerase</keyword>
<dbReference type="Pfam" id="PF16198">
    <property type="entry name" value="TruB_C_2"/>
    <property type="match status" value="1"/>
</dbReference>
<evidence type="ECO:0000256" key="3">
    <source>
        <dbReference type="ARBA" id="ARBA00022694"/>
    </source>
</evidence>
<dbReference type="InterPro" id="IPR020103">
    <property type="entry name" value="PsdUridine_synth_cat_dom_sf"/>
</dbReference>